<dbReference type="Gene3D" id="1.10.940.10">
    <property type="entry name" value="NusB-like"/>
    <property type="match status" value="1"/>
</dbReference>
<feature type="binding site" evidence="5">
    <location>
        <position position="343"/>
    </location>
    <ligand>
        <name>S-adenosyl-L-methionine</name>
        <dbReference type="ChEBI" id="CHEBI:59789"/>
    </ligand>
</feature>
<dbReference type="SUPFAM" id="SSF48013">
    <property type="entry name" value="NusB-like"/>
    <property type="match status" value="1"/>
</dbReference>
<evidence type="ECO:0000256" key="6">
    <source>
        <dbReference type="SAM" id="MobiDB-lite"/>
    </source>
</evidence>
<dbReference type="InterPro" id="IPR023267">
    <property type="entry name" value="RCMT"/>
</dbReference>
<evidence type="ECO:0000256" key="2">
    <source>
        <dbReference type="ARBA" id="ARBA00022679"/>
    </source>
</evidence>
<reference evidence="8" key="2">
    <citation type="journal article" date="2021" name="PeerJ">
        <title>Extensive microbial diversity within the chicken gut microbiome revealed by metagenomics and culture.</title>
        <authorList>
            <person name="Gilroy R."/>
            <person name="Ravi A."/>
            <person name="Getino M."/>
            <person name="Pursley I."/>
            <person name="Horton D.L."/>
            <person name="Alikhan N.F."/>
            <person name="Baker D."/>
            <person name="Gharbi K."/>
            <person name="Hall N."/>
            <person name="Watson M."/>
            <person name="Adriaenssens E.M."/>
            <person name="Foster-Nyarko E."/>
            <person name="Jarju S."/>
            <person name="Secka A."/>
            <person name="Antonio M."/>
            <person name="Oren A."/>
            <person name="Chaudhuri R.R."/>
            <person name="La Ragione R."/>
            <person name="Hildebrand F."/>
            <person name="Pallen M.J."/>
        </authorList>
    </citation>
    <scope>NUCLEOTIDE SEQUENCE</scope>
    <source>
        <strain evidence="8">ChiGjej1B1-2707</strain>
    </source>
</reference>
<dbReference type="InterPro" id="IPR049560">
    <property type="entry name" value="MeTrfase_RsmB-F_NOP2_cat"/>
</dbReference>
<feature type="active site" description="Nucleophile" evidence="5">
    <location>
        <position position="442"/>
    </location>
</feature>
<dbReference type="Pfam" id="PF01189">
    <property type="entry name" value="Methyltr_RsmB-F"/>
    <property type="match status" value="1"/>
</dbReference>
<evidence type="ECO:0000256" key="4">
    <source>
        <dbReference type="ARBA" id="ARBA00022884"/>
    </source>
</evidence>
<dbReference type="Gene3D" id="3.40.50.150">
    <property type="entry name" value="Vaccinia Virus protein VP39"/>
    <property type="match status" value="1"/>
</dbReference>
<dbReference type="InterPro" id="IPR035926">
    <property type="entry name" value="NusB-like_sf"/>
</dbReference>
<feature type="binding site" evidence="5">
    <location>
        <position position="389"/>
    </location>
    <ligand>
        <name>S-adenosyl-L-methionine</name>
        <dbReference type="ChEBI" id="CHEBI:59789"/>
    </ligand>
</feature>
<sequence length="513" mass="55253">MADETKGQRTPGGRPNTPGGRRPDRNGGRSGGGPRRSAGRGKDARPAVSKASPARVFALQVGKAVREREAFTHDVIEAQLLEARLSEEDKAFATKLALGVTMSAGTLDELIDHACTNPKALMPEVRDALRVSAYEIIFLDKSPHAAVDQGVELVRSVEPRAAGLANAVLRKLVDARRTFPFGNPDDSLVALARKNAFPVWMAKSVLDDRGKDELKAFLEASNEVAPLYVAENALRAEAGEVQAAFGEARAEAEPVTVDGRAIPRCWKVGNHRAIARPEVAALLKGGKAIVSDASAQAIARLAVPRTMPGRFLEVGAGRGTKSILLQNVAFERFGAQMPLETVDNLPFKAKIQEKRAALTGVRLDEAHVLDAQRLRAKFGDEAFDAVFVDAPCSGLGTLRRHPEIRWRITPRDIESLARLNAVILQEAAYCTKVGGLLTYATCTITKAENELVVERFLRSSIGERFKIVPLGDAAAAKAPGASRQDAAKALFFASNLRSDGPDAHFAAQFVRVR</sequence>
<feature type="region of interest" description="Disordered" evidence="6">
    <location>
        <begin position="1"/>
        <end position="52"/>
    </location>
</feature>
<feature type="domain" description="SAM-dependent MTase RsmB/NOP-type" evidence="7">
    <location>
        <begin position="217"/>
        <end position="498"/>
    </location>
</feature>
<evidence type="ECO:0000313" key="9">
    <source>
        <dbReference type="Proteomes" id="UP000824261"/>
    </source>
</evidence>
<organism evidence="8 9">
    <name type="scientific">Candidatus Aveggerthella stercoripullorum</name>
    <dbReference type="NCBI Taxonomy" id="2840688"/>
    <lineage>
        <taxon>Bacteria</taxon>
        <taxon>Bacillati</taxon>
        <taxon>Actinomycetota</taxon>
        <taxon>Coriobacteriia</taxon>
        <taxon>Eggerthellales</taxon>
        <taxon>Eggerthellaceae</taxon>
        <taxon>Eggerthellaceae incertae sedis</taxon>
        <taxon>Candidatus Aveggerthella</taxon>
    </lineage>
</organism>
<evidence type="ECO:0000256" key="1">
    <source>
        <dbReference type="ARBA" id="ARBA00022603"/>
    </source>
</evidence>
<name>A0A9D1D3N7_9ACTN</name>
<dbReference type="EMBL" id="DVGB01000089">
    <property type="protein sequence ID" value="HIR02088.1"/>
    <property type="molecule type" value="Genomic_DNA"/>
</dbReference>
<dbReference type="Proteomes" id="UP000824261">
    <property type="component" value="Unassembled WGS sequence"/>
</dbReference>
<dbReference type="GO" id="GO:0006355">
    <property type="term" value="P:regulation of DNA-templated transcription"/>
    <property type="evidence" value="ECO:0007669"/>
    <property type="project" value="InterPro"/>
</dbReference>
<dbReference type="InterPro" id="IPR001678">
    <property type="entry name" value="MeTrfase_RsmB-F_NOP2_dom"/>
</dbReference>
<comment type="similarity">
    <text evidence="5">Belongs to the class I-like SAM-binding methyltransferase superfamily. RsmB/NOP family.</text>
</comment>
<evidence type="ECO:0000259" key="7">
    <source>
        <dbReference type="PROSITE" id="PS51686"/>
    </source>
</evidence>
<feature type="compositionally biased region" description="Low complexity" evidence="6">
    <location>
        <begin position="8"/>
        <end position="20"/>
    </location>
</feature>
<keyword evidence="4 5" id="KW-0694">RNA-binding</keyword>
<protein>
    <submittedName>
        <fullName evidence="8">Antitermination protein NusB</fullName>
    </submittedName>
</protein>
<proteinExistence type="inferred from homology"/>
<dbReference type="AlphaFoldDB" id="A0A9D1D3N7"/>
<keyword evidence="3 5" id="KW-0949">S-adenosyl-L-methionine</keyword>
<keyword evidence="1 5" id="KW-0489">Methyltransferase</keyword>
<feature type="binding site" evidence="5">
    <location>
        <position position="370"/>
    </location>
    <ligand>
        <name>S-adenosyl-L-methionine</name>
        <dbReference type="ChEBI" id="CHEBI:59789"/>
    </ligand>
</feature>
<keyword evidence="2 5" id="KW-0808">Transferase</keyword>
<dbReference type="GO" id="GO:0001510">
    <property type="term" value="P:RNA methylation"/>
    <property type="evidence" value="ECO:0007669"/>
    <property type="project" value="InterPro"/>
</dbReference>
<dbReference type="Pfam" id="PF01029">
    <property type="entry name" value="NusB"/>
    <property type="match status" value="1"/>
</dbReference>
<dbReference type="PRINTS" id="PR02008">
    <property type="entry name" value="RCMTFAMILY"/>
</dbReference>
<evidence type="ECO:0000313" key="8">
    <source>
        <dbReference type="EMBL" id="HIR02088.1"/>
    </source>
</evidence>
<dbReference type="PANTHER" id="PTHR22807">
    <property type="entry name" value="NOP2 YEAST -RELATED NOL1/NOP2/FMU SUN DOMAIN-CONTAINING"/>
    <property type="match status" value="1"/>
</dbReference>
<comment type="caution">
    <text evidence="5">Lacks conserved residue(s) required for the propagation of feature annotation.</text>
</comment>
<dbReference type="GO" id="GO:0008173">
    <property type="term" value="F:RNA methyltransferase activity"/>
    <property type="evidence" value="ECO:0007669"/>
    <property type="project" value="InterPro"/>
</dbReference>
<accession>A0A9D1D3N7</accession>
<evidence type="ECO:0000256" key="5">
    <source>
        <dbReference type="PROSITE-ProRule" id="PRU01023"/>
    </source>
</evidence>
<gene>
    <name evidence="8" type="ORF">IAA69_07510</name>
</gene>
<dbReference type="PANTHER" id="PTHR22807:SF53">
    <property type="entry name" value="RIBOSOMAL RNA SMALL SUBUNIT METHYLTRANSFERASE B-RELATED"/>
    <property type="match status" value="1"/>
</dbReference>
<comment type="caution">
    <text evidence="8">The sequence shown here is derived from an EMBL/GenBank/DDBJ whole genome shotgun (WGS) entry which is preliminary data.</text>
</comment>
<dbReference type="GO" id="GO:0003723">
    <property type="term" value="F:RNA binding"/>
    <property type="evidence" value="ECO:0007669"/>
    <property type="project" value="UniProtKB-UniRule"/>
</dbReference>
<dbReference type="InterPro" id="IPR029063">
    <property type="entry name" value="SAM-dependent_MTases_sf"/>
</dbReference>
<dbReference type="PROSITE" id="PS51686">
    <property type="entry name" value="SAM_MT_RSMB_NOP"/>
    <property type="match status" value="1"/>
</dbReference>
<dbReference type="InterPro" id="IPR006027">
    <property type="entry name" value="NusB_RsmB_TIM44"/>
</dbReference>
<dbReference type="SUPFAM" id="SSF53335">
    <property type="entry name" value="S-adenosyl-L-methionine-dependent methyltransferases"/>
    <property type="match status" value="1"/>
</dbReference>
<reference evidence="8" key="1">
    <citation type="submission" date="2020-10" db="EMBL/GenBank/DDBJ databases">
        <authorList>
            <person name="Gilroy R."/>
        </authorList>
    </citation>
    <scope>NUCLEOTIDE SEQUENCE</scope>
    <source>
        <strain evidence="8">ChiGjej1B1-2707</strain>
    </source>
</reference>
<evidence type="ECO:0000256" key="3">
    <source>
        <dbReference type="ARBA" id="ARBA00022691"/>
    </source>
</evidence>